<evidence type="ECO:0000256" key="8">
    <source>
        <dbReference type="ARBA" id="ARBA00022960"/>
    </source>
</evidence>
<dbReference type="HAMAP" id="MF_00913">
    <property type="entry name" value="PGT_FtsW_proteobact"/>
    <property type="match status" value="1"/>
</dbReference>
<proteinExistence type="inferred from homology"/>
<evidence type="ECO:0000256" key="10">
    <source>
        <dbReference type="ARBA" id="ARBA00022989"/>
    </source>
</evidence>
<feature type="transmembrane region" description="Helical" evidence="16">
    <location>
        <begin position="195"/>
        <end position="215"/>
    </location>
</feature>
<keyword evidence="5 16" id="KW-0328">Glycosyltransferase</keyword>
<evidence type="ECO:0000256" key="15">
    <source>
        <dbReference type="ARBA" id="ARBA00049902"/>
    </source>
</evidence>
<dbReference type="GO" id="GO:0008955">
    <property type="term" value="F:peptidoglycan glycosyltransferase activity"/>
    <property type="evidence" value="ECO:0007669"/>
    <property type="project" value="UniProtKB-UniRule"/>
</dbReference>
<dbReference type="EC" id="2.4.99.28" evidence="16"/>
<evidence type="ECO:0000256" key="16">
    <source>
        <dbReference type="HAMAP-Rule" id="MF_00913"/>
    </source>
</evidence>
<dbReference type="GO" id="GO:0071555">
    <property type="term" value="P:cell wall organization"/>
    <property type="evidence" value="ECO:0007669"/>
    <property type="project" value="UniProtKB-KW"/>
</dbReference>
<dbReference type="GO" id="GO:0015648">
    <property type="term" value="F:lipid-linked peptidoglycan transporter activity"/>
    <property type="evidence" value="ECO:0007669"/>
    <property type="project" value="TreeGrafter"/>
</dbReference>
<dbReference type="Pfam" id="PF01098">
    <property type="entry name" value="FTSW_RODA_SPOVE"/>
    <property type="match status" value="1"/>
</dbReference>
<evidence type="ECO:0000256" key="5">
    <source>
        <dbReference type="ARBA" id="ARBA00022676"/>
    </source>
</evidence>
<dbReference type="GO" id="GO:0008360">
    <property type="term" value="P:regulation of cell shape"/>
    <property type="evidence" value="ECO:0007669"/>
    <property type="project" value="UniProtKB-KW"/>
</dbReference>
<dbReference type="EMBL" id="AYKH01000040">
    <property type="protein sequence ID" value="ROO25067.1"/>
    <property type="molecule type" value="Genomic_DNA"/>
</dbReference>
<protein>
    <recommendedName>
        <fullName evidence="16">Probable peptidoglycan glycosyltransferase FtsW</fullName>
        <shortName evidence="16">PGT</shortName>
        <ecNumber evidence="16">2.4.99.28</ecNumber>
    </recommendedName>
    <alternativeName>
        <fullName evidence="16">Cell division protein FtsW</fullName>
    </alternativeName>
    <alternativeName>
        <fullName evidence="16">Cell wall polymerase</fullName>
    </alternativeName>
    <alternativeName>
        <fullName evidence="16">Peptidoglycan polymerase</fullName>
        <shortName evidence="16">PG polymerase</shortName>
    </alternativeName>
</protein>
<evidence type="ECO:0000256" key="9">
    <source>
        <dbReference type="ARBA" id="ARBA00022984"/>
    </source>
</evidence>
<dbReference type="PANTHER" id="PTHR30474:SF2">
    <property type="entry name" value="PEPTIDOGLYCAN GLYCOSYLTRANSFERASE FTSW-RELATED"/>
    <property type="match status" value="1"/>
</dbReference>
<keyword evidence="6 16" id="KW-0808">Transferase</keyword>
<keyword evidence="11 16" id="KW-0472">Membrane</keyword>
<dbReference type="InterPro" id="IPR013437">
    <property type="entry name" value="FtsW"/>
</dbReference>
<evidence type="ECO:0000256" key="2">
    <source>
        <dbReference type="ARBA" id="ARBA00004752"/>
    </source>
</evidence>
<evidence type="ECO:0000256" key="3">
    <source>
        <dbReference type="ARBA" id="ARBA00022475"/>
    </source>
</evidence>
<evidence type="ECO:0000313" key="18">
    <source>
        <dbReference type="Proteomes" id="UP000283993"/>
    </source>
</evidence>
<evidence type="ECO:0000256" key="14">
    <source>
        <dbReference type="ARBA" id="ARBA00038053"/>
    </source>
</evidence>
<comment type="pathway">
    <text evidence="2 16">Cell wall biogenesis; peptidoglycan biosynthesis.</text>
</comment>
<keyword evidence="18" id="KW-1185">Reference proteome</keyword>
<dbReference type="GO" id="GO:0005886">
    <property type="term" value="C:plasma membrane"/>
    <property type="evidence" value="ECO:0007669"/>
    <property type="project" value="UniProtKB-SubCell"/>
</dbReference>
<reference evidence="17 18" key="1">
    <citation type="submission" date="2013-10" db="EMBL/GenBank/DDBJ databases">
        <title>Salinisphaera orenii MK-B5 Genome Sequencing.</title>
        <authorList>
            <person name="Lai Q."/>
            <person name="Li C."/>
            <person name="Shao Z."/>
        </authorList>
    </citation>
    <scope>NUCLEOTIDE SEQUENCE [LARGE SCALE GENOMIC DNA]</scope>
    <source>
        <strain evidence="17 18">MK-B5</strain>
    </source>
</reference>
<dbReference type="Proteomes" id="UP000283993">
    <property type="component" value="Unassembled WGS sequence"/>
</dbReference>
<keyword evidence="8 16" id="KW-0133">Cell shape</keyword>
<evidence type="ECO:0000256" key="13">
    <source>
        <dbReference type="ARBA" id="ARBA00023316"/>
    </source>
</evidence>
<dbReference type="GO" id="GO:0032153">
    <property type="term" value="C:cell division site"/>
    <property type="evidence" value="ECO:0007669"/>
    <property type="project" value="UniProtKB-UniRule"/>
</dbReference>
<dbReference type="UniPathway" id="UPA00219"/>
<dbReference type="InterPro" id="IPR001182">
    <property type="entry name" value="FtsW/RodA"/>
</dbReference>
<feature type="transmembrane region" description="Helical" evidence="16">
    <location>
        <begin position="20"/>
        <end position="41"/>
    </location>
</feature>
<keyword evidence="9 16" id="KW-0573">Peptidoglycan synthesis</keyword>
<feature type="transmembrane region" description="Helical" evidence="16">
    <location>
        <begin position="173"/>
        <end position="190"/>
    </location>
</feature>
<evidence type="ECO:0000256" key="6">
    <source>
        <dbReference type="ARBA" id="ARBA00022679"/>
    </source>
</evidence>
<sequence length="388" mass="41587">MNRLLDWLVLPRVRPDAALLISLALIGCIGLVMVGSASVAVADRMTGDPMYFFYRQAIYALIGLVVAFLVLHVPLRVWEANTFTLLGGGLLLLVVVLVPGIGHAVNGAQRWIDFGPISMQASEPARLALILYVAGYAARRRLELTTSWSGLFKPMLFMVIASFLLLLEPDYGAAAILVAVAGLILFLAGARLLHLVVLAGAAGGLLVALALSSPYRVARLVSFADPWAHPYASGFQLTQSLIAIGRGEIAGVGLGNSVQKLMYLPETHTDFLFAIYAEEFGLIGSLLLIGLFGLVVWRGFAIGRRALDMDRLFAGFAAYGLSSWLALQAFVNIAVNMGILPTKGLTLPLMSYGGSSLVIMCVLCALLIRVDIETRQPESGQSKSRRAG</sequence>
<accession>A0A423PHJ7</accession>
<keyword evidence="4 16" id="KW-0132">Cell division</keyword>
<feature type="transmembrane region" description="Helical" evidence="16">
    <location>
        <begin position="280"/>
        <end position="300"/>
    </location>
</feature>
<comment type="function">
    <text evidence="16">Peptidoglycan polymerase that is essential for cell division.</text>
</comment>
<evidence type="ECO:0000256" key="12">
    <source>
        <dbReference type="ARBA" id="ARBA00023306"/>
    </source>
</evidence>
<dbReference type="PROSITE" id="PS00428">
    <property type="entry name" value="FTSW_RODA_SPOVE"/>
    <property type="match status" value="1"/>
</dbReference>
<feature type="transmembrane region" description="Helical" evidence="16">
    <location>
        <begin position="83"/>
        <end position="105"/>
    </location>
</feature>
<comment type="subcellular location">
    <subcellularLocation>
        <location evidence="16">Cell inner membrane</location>
        <topology evidence="16">Multi-pass membrane protein</topology>
    </subcellularLocation>
    <subcellularLocation>
        <location evidence="1">Cell membrane</location>
        <topology evidence="1">Multi-pass membrane protein</topology>
    </subcellularLocation>
    <text evidence="16">Localizes to the division septum.</text>
</comment>
<keyword evidence="7 16" id="KW-0812">Transmembrane</keyword>
<dbReference type="GO" id="GO:0043093">
    <property type="term" value="P:FtsZ-dependent cytokinesis"/>
    <property type="evidence" value="ECO:0007669"/>
    <property type="project" value="UniProtKB-UniRule"/>
</dbReference>
<comment type="catalytic activity">
    <reaction evidence="15 16">
        <text>[GlcNAc-(1-&gt;4)-Mur2Ac(oyl-L-Ala-gamma-D-Glu-L-Lys-D-Ala-D-Ala)](n)-di-trans,octa-cis-undecaprenyl diphosphate + beta-D-GlcNAc-(1-&gt;4)-Mur2Ac(oyl-L-Ala-gamma-D-Glu-L-Lys-D-Ala-D-Ala)-di-trans,octa-cis-undecaprenyl diphosphate = [GlcNAc-(1-&gt;4)-Mur2Ac(oyl-L-Ala-gamma-D-Glu-L-Lys-D-Ala-D-Ala)](n+1)-di-trans,octa-cis-undecaprenyl diphosphate + di-trans,octa-cis-undecaprenyl diphosphate + H(+)</text>
        <dbReference type="Rhea" id="RHEA:23708"/>
        <dbReference type="Rhea" id="RHEA-COMP:9602"/>
        <dbReference type="Rhea" id="RHEA-COMP:9603"/>
        <dbReference type="ChEBI" id="CHEBI:15378"/>
        <dbReference type="ChEBI" id="CHEBI:58405"/>
        <dbReference type="ChEBI" id="CHEBI:60033"/>
        <dbReference type="ChEBI" id="CHEBI:78435"/>
        <dbReference type="EC" id="2.4.99.28"/>
    </reaction>
</comment>
<evidence type="ECO:0000256" key="4">
    <source>
        <dbReference type="ARBA" id="ARBA00022618"/>
    </source>
</evidence>
<feature type="transmembrane region" description="Helical" evidence="16">
    <location>
        <begin position="347"/>
        <end position="368"/>
    </location>
</feature>
<feature type="transmembrane region" description="Helical" evidence="16">
    <location>
        <begin position="150"/>
        <end position="167"/>
    </location>
</feature>
<comment type="similarity">
    <text evidence="14 16">Belongs to the SEDS family. FtsW subfamily.</text>
</comment>
<dbReference type="GO" id="GO:0009252">
    <property type="term" value="P:peptidoglycan biosynthetic process"/>
    <property type="evidence" value="ECO:0007669"/>
    <property type="project" value="UniProtKB-UniRule"/>
</dbReference>
<keyword evidence="3 16" id="KW-1003">Cell membrane</keyword>
<name>A0A423PHJ7_9GAMM</name>
<keyword evidence="16" id="KW-0997">Cell inner membrane</keyword>
<evidence type="ECO:0000313" key="17">
    <source>
        <dbReference type="EMBL" id="ROO25067.1"/>
    </source>
</evidence>
<dbReference type="PANTHER" id="PTHR30474">
    <property type="entry name" value="CELL CYCLE PROTEIN"/>
    <property type="match status" value="1"/>
</dbReference>
<dbReference type="NCBIfam" id="TIGR02614">
    <property type="entry name" value="ftsW"/>
    <property type="match status" value="1"/>
</dbReference>
<dbReference type="InterPro" id="IPR018365">
    <property type="entry name" value="Cell_cycle_FtsW-rel_CS"/>
</dbReference>
<evidence type="ECO:0000256" key="7">
    <source>
        <dbReference type="ARBA" id="ARBA00022692"/>
    </source>
</evidence>
<dbReference type="RefSeq" id="WP_123631945.1">
    <property type="nucleotide sequence ID" value="NZ_AYKH01000040.1"/>
</dbReference>
<gene>
    <name evidence="16" type="primary">ftsW</name>
    <name evidence="17" type="ORF">SAOR_13795</name>
</gene>
<comment type="caution">
    <text evidence="17">The sequence shown here is derived from an EMBL/GenBank/DDBJ whole genome shotgun (WGS) entry which is preliminary data.</text>
</comment>
<keyword evidence="10 16" id="KW-1133">Transmembrane helix</keyword>
<evidence type="ECO:0000256" key="1">
    <source>
        <dbReference type="ARBA" id="ARBA00004651"/>
    </source>
</evidence>
<keyword evidence="13 16" id="KW-0961">Cell wall biogenesis/degradation</keyword>
<organism evidence="17 18">
    <name type="scientific">Salinisphaera orenii MK-B5</name>
    <dbReference type="NCBI Taxonomy" id="856730"/>
    <lineage>
        <taxon>Bacteria</taxon>
        <taxon>Pseudomonadati</taxon>
        <taxon>Pseudomonadota</taxon>
        <taxon>Gammaproteobacteria</taxon>
        <taxon>Salinisphaerales</taxon>
        <taxon>Salinisphaeraceae</taxon>
        <taxon>Salinisphaera</taxon>
    </lineage>
</organism>
<evidence type="ECO:0000256" key="11">
    <source>
        <dbReference type="ARBA" id="ARBA00023136"/>
    </source>
</evidence>
<keyword evidence="12 16" id="KW-0131">Cell cycle</keyword>
<feature type="transmembrane region" description="Helical" evidence="16">
    <location>
        <begin position="53"/>
        <end position="71"/>
    </location>
</feature>
<feature type="transmembrane region" description="Helical" evidence="16">
    <location>
        <begin position="312"/>
        <end position="335"/>
    </location>
</feature>
<dbReference type="PROSITE" id="PS51257">
    <property type="entry name" value="PROKAR_LIPOPROTEIN"/>
    <property type="match status" value="1"/>
</dbReference>
<dbReference type="AlphaFoldDB" id="A0A423PHJ7"/>